<dbReference type="Proteomes" id="UP000183656">
    <property type="component" value="Unassembled WGS sequence"/>
</dbReference>
<feature type="domain" description="YgjP-like metallopeptidase" evidence="1">
    <location>
        <begin position="35"/>
        <end position="243"/>
    </location>
</feature>
<dbReference type="PANTHER" id="PTHR30399">
    <property type="entry name" value="UNCHARACTERIZED PROTEIN YGJP"/>
    <property type="match status" value="1"/>
</dbReference>
<proteinExistence type="predicted"/>
<keyword evidence="3" id="KW-1185">Reference proteome</keyword>
<evidence type="ECO:0000259" key="1">
    <source>
        <dbReference type="Pfam" id="PF01863"/>
    </source>
</evidence>
<dbReference type="EMBL" id="FPBX01000060">
    <property type="protein sequence ID" value="SFU98846.1"/>
    <property type="molecule type" value="Genomic_DNA"/>
</dbReference>
<sequence>MIVDALGFDGQHRVAYGDEQIAFTLRRQTTRVVSRVAIHVEPDGRVEVDAPPATPLADVLAAVRKRSRWISQHVAAAKARMAHVLPREYVSGESIHYLGKRYRLKVVVEPASAAEAKLRGAFVVASVPCHDVDQIRACIDAWYRERAREVFATRLKVVSEPLRWVRQPPAFRLQFMTRQWGSCSPSGRLTLNPWLVAAPREGIDYVLLHELCHLKHHNHSRSFYATLTRHFPDWERVKERLDDQAERFLRR</sequence>
<name>A0A1I7KN81_9BURK</name>
<reference evidence="2 3" key="1">
    <citation type="submission" date="2016-10" db="EMBL/GenBank/DDBJ databases">
        <authorList>
            <person name="de Groot N.N."/>
        </authorList>
    </citation>
    <scope>NUCLEOTIDE SEQUENCE [LARGE SCALE GENOMIC DNA]</scope>
    <source>
        <strain evidence="2 3">R-24608</strain>
    </source>
</reference>
<dbReference type="AlphaFoldDB" id="A0A1I7KN81"/>
<evidence type="ECO:0000313" key="2">
    <source>
        <dbReference type="EMBL" id="SFU98846.1"/>
    </source>
</evidence>
<protein>
    <recommendedName>
        <fullName evidence="1">YgjP-like metallopeptidase domain-containing protein</fullName>
    </recommendedName>
</protein>
<dbReference type="InterPro" id="IPR053136">
    <property type="entry name" value="UTP_pyrophosphatase-like"/>
</dbReference>
<organism evidence="2 3">
    <name type="scientific">Paenacidovorax caeni</name>
    <dbReference type="NCBI Taxonomy" id="343013"/>
    <lineage>
        <taxon>Bacteria</taxon>
        <taxon>Pseudomonadati</taxon>
        <taxon>Pseudomonadota</taxon>
        <taxon>Betaproteobacteria</taxon>
        <taxon>Burkholderiales</taxon>
        <taxon>Comamonadaceae</taxon>
        <taxon>Paenacidovorax</taxon>
    </lineage>
</organism>
<dbReference type="PANTHER" id="PTHR30399:SF1">
    <property type="entry name" value="UTP PYROPHOSPHATASE"/>
    <property type="match status" value="1"/>
</dbReference>
<gene>
    <name evidence="2" type="ORF">SAMN04489707_10603</name>
</gene>
<dbReference type="InterPro" id="IPR002725">
    <property type="entry name" value="YgjP-like_metallopeptidase"/>
</dbReference>
<dbReference type="Pfam" id="PF01863">
    <property type="entry name" value="YgjP-like"/>
    <property type="match status" value="1"/>
</dbReference>
<dbReference type="CDD" id="cd07344">
    <property type="entry name" value="M48_yhfN_like"/>
    <property type="match status" value="1"/>
</dbReference>
<dbReference type="STRING" id="343013.SAMN04489707_10603"/>
<evidence type="ECO:0000313" key="3">
    <source>
        <dbReference type="Proteomes" id="UP000183656"/>
    </source>
</evidence>
<dbReference type="RefSeq" id="WP_054257927.1">
    <property type="nucleotide sequence ID" value="NZ_CYIG01000065.1"/>
</dbReference>
<dbReference type="Gene3D" id="3.30.2010.10">
    <property type="entry name" value="Metalloproteases ('zincins'), catalytic domain"/>
    <property type="match status" value="1"/>
</dbReference>
<accession>A0A1I7KN81</accession>